<protein>
    <recommendedName>
        <fullName evidence="6">F-box domain-containing protein</fullName>
    </recommendedName>
</protein>
<name>A0A2G5I566_CERBT</name>
<evidence type="ECO:0000313" key="3">
    <source>
        <dbReference type="EMBL" id="WPB00999.1"/>
    </source>
</evidence>
<feature type="region of interest" description="Disordered" evidence="1">
    <location>
        <begin position="491"/>
        <end position="520"/>
    </location>
</feature>
<evidence type="ECO:0008006" key="6">
    <source>
        <dbReference type="Google" id="ProtNLM"/>
    </source>
</evidence>
<dbReference type="EMBL" id="CP134186">
    <property type="protein sequence ID" value="WPB00999.1"/>
    <property type="molecule type" value="Genomic_DNA"/>
</dbReference>
<organism evidence="2 4">
    <name type="scientific">Cercospora beticola</name>
    <name type="common">Sugarbeet leaf spot fungus</name>
    <dbReference type="NCBI Taxonomy" id="122368"/>
    <lineage>
        <taxon>Eukaryota</taxon>
        <taxon>Fungi</taxon>
        <taxon>Dikarya</taxon>
        <taxon>Ascomycota</taxon>
        <taxon>Pezizomycotina</taxon>
        <taxon>Dothideomycetes</taxon>
        <taxon>Dothideomycetidae</taxon>
        <taxon>Mycosphaerellales</taxon>
        <taxon>Mycosphaerellaceae</taxon>
        <taxon>Cercospora</taxon>
    </lineage>
</organism>
<dbReference type="EMBL" id="LKMD01000101">
    <property type="protein sequence ID" value="PIA99945.1"/>
    <property type="molecule type" value="Genomic_DNA"/>
</dbReference>
<evidence type="ECO:0000256" key="1">
    <source>
        <dbReference type="SAM" id="MobiDB-lite"/>
    </source>
</evidence>
<reference evidence="3 5" key="2">
    <citation type="submission" date="2023-09" db="EMBL/GenBank/DDBJ databases">
        <title>Complete-Gapless Cercospora beticola genome.</title>
        <authorList>
            <person name="Wyatt N.A."/>
            <person name="Spanner R.E."/>
            <person name="Bolton M.D."/>
        </authorList>
    </citation>
    <scope>NUCLEOTIDE SEQUENCE [LARGE SCALE GENOMIC DNA]</scope>
    <source>
        <strain evidence="3">Cb09-40</strain>
    </source>
</reference>
<dbReference type="Proteomes" id="UP000230605">
    <property type="component" value="Chromosome 3"/>
</dbReference>
<keyword evidence="5" id="KW-1185">Reference proteome</keyword>
<dbReference type="AlphaFoldDB" id="A0A2G5I566"/>
<proteinExistence type="predicted"/>
<evidence type="ECO:0000313" key="4">
    <source>
        <dbReference type="Proteomes" id="UP000230605"/>
    </source>
</evidence>
<accession>A0A2G5I566</accession>
<gene>
    <name evidence="2" type="ORF">CB0940_03806</name>
    <name evidence="3" type="ORF">RHO25_005619</name>
</gene>
<dbReference type="Proteomes" id="UP001302367">
    <property type="component" value="Chromosome 3"/>
</dbReference>
<feature type="compositionally biased region" description="Acidic residues" evidence="1">
    <location>
        <begin position="491"/>
        <end position="501"/>
    </location>
</feature>
<dbReference type="OrthoDB" id="3629726at2759"/>
<reference evidence="2 4" key="1">
    <citation type="submission" date="2015-10" db="EMBL/GenBank/DDBJ databases">
        <title>The cercosporin biosynthetic gene cluster was horizontally transferred to several fungal lineages and shown to be expanded in Cercospora beticola based on microsynteny with recipient genomes.</title>
        <authorList>
            <person name="De Jonge R."/>
            <person name="Ebert M.K."/>
            <person name="Suttle J.C."/>
            <person name="Jurick Ii W.M."/>
            <person name="Secor G.A."/>
            <person name="Thomma B.P."/>
            <person name="Van De Peer Y."/>
            <person name="Bolton M.D."/>
        </authorList>
    </citation>
    <scope>NUCLEOTIDE SEQUENCE [LARGE SCALE GENOMIC DNA]</scope>
    <source>
        <strain evidence="2 4">09-40</strain>
    </source>
</reference>
<evidence type="ECO:0000313" key="2">
    <source>
        <dbReference type="EMBL" id="PIA99945.1"/>
    </source>
</evidence>
<sequence>MPLQDLSVEILHLICEVCPTDTLQDLRLTSQKLCTVADKHLLPEVVICLEGTDLKRLQGISKSSEGIRNGIKSLIIQADACAYATDENERFPSLRKWLNDRTEFLLQSEAELLELRRTIESRRQTRQRIDLLKRLDHFLEQTRALQDDPTLAETYYAEFRRQYVSQKKLFGIPISQQTQQMPAVIVRRVIKDALSPLITSCANISKLAINTEHAVRRNAGLVNKPFLQSLTIPHRCPGLDLLLAICEAIWPVAIEAGWKVDDWSLTGIIPRSVQQATPNEVRDEELPVFLQFMQNFRKFSLCFNGANAKDEDYDRGVESQWAFYRDEFAAGCTIYWLPCMPKIEEFRLVYPVAPLVDWRVDIRDALQEKFIPHLTLLHISNFQCDTEGLERYLLLHKDTLQDLKLSDVHLRGSSWPACLTAIAGRLPCLRRAKLVAPLTSLDSEVDEEMVYYIGQYMQSSAQIEEHQNAVERYILTGEGPAPSWTVEEMIETDGEGDEEGSLMDYSEGTASERSDDEMMD</sequence>
<evidence type="ECO:0000313" key="5">
    <source>
        <dbReference type="Proteomes" id="UP001302367"/>
    </source>
</evidence>